<dbReference type="GO" id="GO:0051301">
    <property type="term" value="P:cell division"/>
    <property type="evidence" value="ECO:0007669"/>
    <property type="project" value="InterPro"/>
</dbReference>
<dbReference type="PANTHER" id="PTHR14778:SF2">
    <property type="entry name" value="KINETOCHORE-ASSOCIATED PROTEIN DSN1 HOMOLOG"/>
    <property type="match status" value="1"/>
</dbReference>
<dbReference type="EMBL" id="CAJVQA010007244">
    <property type="protein sequence ID" value="CAG8653823.1"/>
    <property type="molecule type" value="Genomic_DNA"/>
</dbReference>
<accession>A0A9N9DZD3</accession>
<dbReference type="GO" id="GO:0007059">
    <property type="term" value="P:chromosome segregation"/>
    <property type="evidence" value="ECO:0007669"/>
    <property type="project" value="InterPro"/>
</dbReference>
<keyword evidence="1" id="KW-0175">Coiled coil</keyword>
<protein>
    <submittedName>
        <fullName evidence="3">20285_t:CDS:1</fullName>
    </submittedName>
</protein>
<proteinExistence type="predicted"/>
<feature type="coiled-coil region" evidence="1">
    <location>
        <begin position="163"/>
        <end position="190"/>
    </location>
</feature>
<dbReference type="InterPro" id="IPR013218">
    <property type="entry name" value="Dsn1/Mis13"/>
</dbReference>
<evidence type="ECO:0000256" key="1">
    <source>
        <dbReference type="SAM" id="Coils"/>
    </source>
</evidence>
<dbReference type="Proteomes" id="UP000789759">
    <property type="component" value="Unassembled WGS sequence"/>
</dbReference>
<evidence type="ECO:0000313" key="3">
    <source>
        <dbReference type="EMBL" id="CAG8653823.1"/>
    </source>
</evidence>
<dbReference type="Pfam" id="PF08202">
    <property type="entry name" value="MIS13"/>
    <property type="match status" value="1"/>
</dbReference>
<gene>
    <name evidence="3" type="ORF">CPELLU_LOCUS9468</name>
</gene>
<feature type="region of interest" description="Disordered" evidence="2">
    <location>
        <begin position="43"/>
        <end position="70"/>
    </location>
</feature>
<dbReference type="AlphaFoldDB" id="A0A9N9DZD3"/>
<dbReference type="PANTHER" id="PTHR14778">
    <property type="entry name" value="KINETOCHORE-ASSOCIATED PROTEIN DSN1 HOMOLOG"/>
    <property type="match status" value="1"/>
</dbReference>
<sequence>MVGLAPNEEEDQGFVFVRRRNAPLEESIIPIPLTETPIIKKNQGIRQSKRRSSIEKRGKRASSIGNGFVAKPHPDVNSNEFFRHIQAEMPEPIKLRQLLGWCGQRALDKQTSADENALKIAKIIEQEVLNDLTDGKISTSWYYRQNVHEPLEKILPKKPHPQNIVNQRKLEEYEAILRRLKAECEEWTNLISEINSFHESVVNVASSIPSDEGKISMLPDEIDMSFLPEEQHKFLLQYCNEDEKNKINDLEKVIQPLESQLDHIYHFFYHASKFNTATQIYCENLHLKLSSTFLQKQRLERGEIETKHVLQAFSRIR</sequence>
<keyword evidence="4" id="KW-1185">Reference proteome</keyword>
<evidence type="ECO:0000313" key="4">
    <source>
        <dbReference type="Proteomes" id="UP000789759"/>
    </source>
</evidence>
<name>A0A9N9DZD3_9GLOM</name>
<evidence type="ECO:0000256" key="2">
    <source>
        <dbReference type="SAM" id="MobiDB-lite"/>
    </source>
</evidence>
<organism evidence="3 4">
    <name type="scientific">Cetraspora pellucida</name>
    <dbReference type="NCBI Taxonomy" id="1433469"/>
    <lineage>
        <taxon>Eukaryota</taxon>
        <taxon>Fungi</taxon>
        <taxon>Fungi incertae sedis</taxon>
        <taxon>Mucoromycota</taxon>
        <taxon>Glomeromycotina</taxon>
        <taxon>Glomeromycetes</taxon>
        <taxon>Diversisporales</taxon>
        <taxon>Gigasporaceae</taxon>
        <taxon>Cetraspora</taxon>
    </lineage>
</organism>
<dbReference type="GO" id="GO:0000444">
    <property type="term" value="C:MIS12/MIND type complex"/>
    <property type="evidence" value="ECO:0007669"/>
    <property type="project" value="InterPro"/>
</dbReference>
<dbReference type="OrthoDB" id="3364649at2759"/>
<comment type="caution">
    <text evidence="3">The sequence shown here is derived from an EMBL/GenBank/DDBJ whole genome shotgun (WGS) entry which is preliminary data.</text>
</comment>
<reference evidence="3" key="1">
    <citation type="submission" date="2021-06" db="EMBL/GenBank/DDBJ databases">
        <authorList>
            <person name="Kallberg Y."/>
            <person name="Tangrot J."/>
            <person name="Rosling A."/>
        </authorList>
    </citation>
    <scope>NUCLEOTIDE SEQUENCE</scope>
    <source>
        <strain evidence="3">FL966</strain>
    </source>
</reference>